<dbReference type="GO" id="GO:0016773">
    <property type="term" value="F:phosphotransferase activity, alcohol group as acceptor"/>
    <property type="evidence" value="ECO:0007669"/>
    <property type="project" value="InterPro"/>
</dbReference>
<gene>
    <name evidence="2" type="ORF">EDS130_LOCUS11992</name>
</gene>
<dbReference type="SUPFAM" id="SSF53067">
    <property type="entry name" value="Actin-like ATPase domain"/>
    <property type="match status" value="1"/>
</dbReference>
<dbReference type="AlphaFoldDB" id="A0A814CSU2"/>
<reference evidence="2" key="1">
    <citation type="submission" date="2021-02" db="EMBL/GenBank/DDBJ databases">
        <authorList>
            <person name="Nowell W R."/>
        </authorList>
    </citation>
    <scope>NUCLEOTIDE SEQUENCE</scope>
</reference>
<dbReference type="Pfam" id="PF00349">
    <property type="entry name" value="Hexokinase_1"/>
    <property type="match status" value="1"/>
</dbReference>
<evidence type="ECO:0000259" key="1">
    <source>
        <dbReference type="Pfam" id="PF00349"/>
    </source>
</evidence>
<dbReference type="GO" id="GO:0005524">
    <property type="term" value="F:ATP binding"/>
    <property type="evidence" value="ECO:0007669"/>
    <property type="project" value="InterPro"/>
</dbReference>
<organism evidence="2 3">
    <name type="scientific">Adineta ricciae</name>
    <name type="common">Rotifer</name>
    <dbReference type="NCBI Taxonomy" id="249248"/>
    <lineage>
        <taxon>Eukaryota</taxon>
        <taxon>Metazoa</taxon>
        <taxon>Spiralia</taxon>
        <taxon>Gnathifera</taxon>
        <taxon>Rotifera</taxon>
        <taxon>Eurotatoria</taxon>
        <taxon>Bdelloidea</taxon>
        <taxon>Adinetida</taxon>
        <taxon>Adinetidae</taxon>
        <taxon>Adineta</taxon>
    </lineage>
</organism>
<feature type="domain" description="Hexokinase N-terminal" evidence="1">
    <location>
        <begin position="53"/>
        <end position="174"/>
    </location>
</feature>
<evidence type="ECO:0000313" key="2">
    <source>
        <dbReference type="EMBL" id="CAF0944335.1"/>
    </source>
</evidence>
<dbReference type="InterPro" id="IPR043129">
    <property type="entry name" value="ATPase_NBD"/>
</dbReference>
<comment type="caution">
    <text evidence="2">The sequence shown here is derived from an EMBL/GenBank/DDBJ whole genome shotgun (WGS) entry which is preliminary data.</text>
</comment>
<dbReference type="InterPro" id="IPR022672">
    <property type="entry name" value="Hexokinase_N"/>
</dbReference>
<dbReference type="EMBL" id="CAJNOJ010000044">
    <property type="protein sequence ID" value="CAF0944335.1"/>
    <property type="molecule type" value="Genomic_DNA"/>
</dbReference>
<evidence type="ECO:0000313" key="3">
    <source>
        <dbReference type="Proteomes" id="UP000663852"/>
    </source>
</evidence>
<proteinExistence type="predicted"/>
<dbReference type="OrthoDB" id="419537at2759"/>
<dbReference type="Gene3D" id="3.30.420.40">
    <property type="match status" value="1"/>
</dbReference>
<name>A0A814CSU2_ADIRI</name>
<dbReference type="GO" id="GO:0005975">
    <property type="term" value="P:carbohydrate metabolic process"/>
    <property type="evidence" value="ECO:0007669"/>
    <property type="project" value="InterPro"/>
</dbReference>
<sequence>MNIKYLRSSHRFSYLFDEFSQRLTKRYFFCLRYNTNINSQLQRTHEYCKKHGFILNHSTIHTIRKYFTNMITSTFNHGIEQIDSNEKITDIKLQLTHVNALPSRTEQGIFLIIELGNLVEDVRYSLVSLLGKQIPSYAILHSKGYNISEQVRRSEGTVLIDHLAMELKHFLEQVSCK</sequence>
<accession>A0A814CSU2</accession>
<protein>
    <recommendedName>
        <fullName evidence="1">Hexokinase N-terminal domain-containing protein</fullName>
    </recommendedName>
</protein>
<dbReference type="Proteomes" id="UP000663852">
    <property type="component" value="Unassembled WGS sequence"/>
</dbReference>